<organism evidence="6 7">
    <name type="scientific">Flintibacter faecis</name>
    <dbReference type="NCBI Taxonomy" id="2763047"/>
    <lineage>
        <taxon>Bacteria</taxon>
        <taxon>Bacillati</taxon>
        <taxon>Bacillota</taxon>
        <taxon>Clostridia</taxon>
        <taxon>Eubacteriales</taxon>
        <taxon>Flintibacter</taxon>
    </lineage>
</organism>
<proteinExistence type="inferred from homology"/>
<dbReference type="RefSeq" id="WP_186878039.1">
    <property type="nucleotide sequence ID" value="NZ_JACOPN010000003.1"/>
</dbReference>
<dbReference type="CDD" id="cd13603">
    <property type="entry name" value="PBP2_TRAP_Siap_TeaA_like"/>
    <property type="match status" value="1"/>
</dbReference>
<gene>
    <name evidence="6" type="ORF">H8S55_04925</name>
</gene>
<evidence type="ECO:0000313" key="6">
    <source>
        <dbReference type="EMBL" id="MBC5716667.1"/>
    </source>
</evidence>
<dbReference type="EMBL" id="JACOPN010000003">
    <property type="protein sequence ID" value="MBC5716667.1"/>
    <property type="molecule type" value="Genomic_DNA"/>
</dbReference>
<comment type="caution">
    <text evidence="6">The sequence shown here is derived from an EMBL/GenBank/DDBJ whole genome shotgun (WGS) entry which is preliminary data.</text>
</comment>
<dbReference type="GO" id="GO:0055085">
    <property type="term" value="P:transmembrane transport"/>
    <property type="evidence" value="ECO:0007669"/>
    <property type="project" value="InterPro"/>
</dbReference>
<dbReference type="NCBIfam" id="NF037995">
    <property type="entry name" value="TRAP_S1"/>
    <property type="match status" value="1"/>
</dbReference>
<comment type="similarity">
    <text evidence="1">Belongs to the bacterial solute-binding protein 7 family.</text>
</comment>
<evidence type="ECO:0000256" key="1">
    <source>
        <dbReference type="ARBA" id="ARBA00009023"/>
    </source>
</evidence>
<feature type="signal peptide" evidence="5">
    <location>
        <begin position="1"/>
        <end position="22"/>
    </location>
</feature>
<dbReference type="InterPro" id="IPR018389">
    <property type="entry name" value="DctP_fam"/>
</dbReference>
<evidence type="ECO:0000256" key="3">
    <source>
        <dbReference type="ARBA" id="ARBA00022729"/>
    </source>
</evidence>
<feature type="chain" id="PRO_5038919769" evidence="5">
    <location>
        <begin position="23"/>
        <end position="383"/>
    </location>
</feature>
<dbReference type="PANTHER" id="PTHR33376:SF7">
    <property type="entry name" value="C4-DICARBOXYLATE-BINDING PROTEIN DCTB"/>
    <property type="match status" value="1"/>
</dbReference>
<protein>
    <submittedName>
        <fullName evidence="6">TRAP transporter substrate-binding protein</fullName>
    </submittedName>
</protein>
<name>A0A8J6J493_9FIRM</name>
<keyword evidence="3 5" id="KW-0732">Signal</keyword>
<accession>A0A8J6J493</accession>
<dbReference type="InterPro" id="IPR038404">
    <property type="entry name" value="TRAP_DctP_sf"/>
</dbReference>
<dbReference type="Gene3D" id="3.40.190.170">
    <property type="entry name" value="Bacterial extracellular solute-binding protein, family 7"/>
    <property type="match status" value="1"/>
</dbReference>
<evidence type="ECO:0000256" key="4">
    <source>
        <dbReference type="SAM" id="MobiDB-lite"/>
    </source>
</evidence>
<evidence type="ECO:0000256" key="5">
    <source>
        <dbReference type="SAM" id="SignalP"/>
    </source>
</evidence>
<feature type="region of interest" description="Disordered" evidence="4">
    <location>
        <begin position="26"/>
        <end position="45"/>
    </location>
</feature>
<sequence length="383" mass="42483">MKRTLATLLALTLVCGMFSACSKNPSSSASGTSPGAISSSSQPTGISSSIVDVSSLSVEEASKQAANVQYGADTKVVRFGNAGALGETGPTACQYYCDLANIAFNGKYRFDFYPSEQLGNETTMLENMQMGLQEVMMTTLSTMATYSPDLNILDMAFCFNSSEQAQYYIAQNEQIWKDLDDAGYVFVAYNLQRNPRMLFCTWPLENASDMKGMKYRIPNLPIFEANARAMGATPVVTAYSEYTFALMQGIVDGGDSAKDAYYSAGFYESAPYASEVDFAYPFESIFFAKSFWDTLPAEDQEVFKSLGSQVEKYYNDTIKDEWAEMKTELIDKGVTFVDCDRQSFIDATSQLGYELQETDLFKTEKLYEKVLAWNAEFEKANPA</sequence>
<evidence type="ECO:0000313" key="7">
    <source>
        <dbReference type="Proteomes" id="UP000602260"/>
    </source>
</evidence>
<dbReference type="AlphaFoldDB" id="A0A8J6J493"/>
<dbReference type="Proteomes" id="UP000602260">
    <property type="component" value="Unassembled WGS sequence"/>
</dbReference>
<reference evidence="6" key="1">
    <citation type="submission" date="2020-08" db="EMBL/GenBank/DDBJ databases">
        <title>Genome public.</title>
        <authorList>
            <person name="Liu C."/>
            <person name="Sun Q."/>
        </authorList>
    </citation>
    <scope>NUCLEOTIDE SEQUENCE</scope>
    <source>
        <strain evidence="6">BX5</strain>
    </source>
</reference>
<keyword evidence="2" id="KW-0813">Transport</keyword>
<dbReference type="Pfam" id="PF03480">
    <property type="entry name" value="DctP"/>
    <property type="match status" value="1"/>
</dbReference>
<keyword evidence="7" id="KW-1185">Reference proteome</keyword>
<evidence type="ECO:0000256" key="2">
    <source>
        <dbReference type="ARBA" id="ARBA00022448"/>
    </source>
</evidence>
<dbReference type="PROSITE" id="PS51257">
    <property type="entry name" value="PROKAR_LIPOPROTEIN"/>
    <property type="match status" value="1"/>
</dbReference>
<dbReference type="PANTHER" id="PTHR33376">
    <property type="match status" value="1"/>
</dbReference>